<dbReference type="InterPro" id="IPR004839">
    <property type="entry name" value="Aminotransferase_I/II_large"/>
</dbReference>
<dbReference type="InterPro" id="IPR015422">
    <property type="entry name" value="PyrdxlP-dep_Trfase_small"/>
</dbReference>
<evidence type="ECO:0000256" key="8">
    <source>
        <dbReference type="ARBA" id="ARBA00022919"/>
    </source>
</evidence>
<evidence type="ECO:0000259" key="11">
    <source>
        <dbReference type="Pfam" id="PF00155"/>
    </source>
</evidence>
<evidence type="ECO:0000256" key="4">
    <source>
        <dbReference type="ARBA" id="ARBA00008392"/>
    </source>
</evidence>
<keyword evidence="10" id="KW-0012">Acyltransferase</keyword>
<evidence type="ECO:0000256" key="6">
    <source>
        <dbReference type="ARBA" id="ARBA00022679"/>
    </source>
</evidence>
<dbReference type="Proteomes" id="UP000292447">
    <property type="component" value="Chromosome V"/>
</dbReference>
<dbReference type="GO" id="GO:0004758">
    <property type="term" value="F:serine C-palmitoyltransferase activity"/>
    <property type="evidence" value="ECO:0007669"/>
    <property type="project" value="TreeGrafter"/>
</dbReference>
<dbReference type="EC" id="2.3.1.50" evidence="5"/>
<dbReference type="PANTHER" id="PTHR13693:SF2">
    <property type="entry name" value="SERINE PALMITOYLTRANSFERASE 1"/>
    <property type="match status" value="1"/>
</dbReference>
<dbReference type="GO" id="GO:0005783">
    <property type="term" value="C:endoplasmic reticulum"/>
    <property type="evidence" value="ECO:0007669"/>
    <property type="project" value="TreeGrafter"/>
</dbReference>
<dbReference type="EMBL" id="CP034460">
    <property type="protein sequence ID" value="QBM90367.1"/>
    <property type="molecule type" value="Genomic_DNA"/>
</dbReference>
<keyword evidence="9" id="KW-0443">Lipid metabolism</keyword>
<evidence type="ECO:0000313" key="13">
    <source>
        <dbReference type="Proteomes" id="UP000292447"/>
    </source>
</evidence>
<comment type="pathway">
    <text evidence="3">Sphingolipid metabolism.</text>
</comment>
<keyword evidence="8" id="KW-0746">Sphingolipid metabolism</keyword>
<sequence length="567" mass="63286">MPSSVEVSALPPSLDFLEAKLGLKVTYCLSLLENVPGGLIISRYIKSSYKDDPLRSLFEFALFVFAVHYFLSSKKKENKAEIVKFSQREIDELIDEWDPAPIVEPVTDLEHWQLKEYHVDGENSSHVKLEGHSDLGKVVNMSSLDFLDFNPSQRLKNAAKQAITASGVGACGPPNFYGSQDVHVRLEEDLSRYLQTEQAILYGQDFVTAGSVIPAFLKRGDLAVVDSGINVALQKALIVSRCDIEWYDHNDVEHLEQILSELDPIVSKQKPLRRRFIITEGIFAYTGDVVNLPRIVELKNKFKYRLFLDETLSIGTLGLNGRGAPEHFGISRDEIAITIGSLATSFASSGGFCAGVRPMVHHQRINSTAYVFSASLPPYSAKVASEAIKMINEDVDAKGNSKVISSLNQKIRVLHDELSKAFSRSKYFEVVSDGNGPIAHLGLKADFRTRLELPEIYGNATLLNTGKPCRKVNPFSESYNLECYLLQKIVDEFLAQHHILINRTRLVYEQESLPVQSPHLWLHVSDGLTIEELKTAATSLPQTVDEVCAPLQSPRDLLTLEEELKTK</sequence>
<reference evidence="13" key="1">
    <citation type="submission" date="2019-03" db="EMBL/GenBank/DDBJ databases">
        <title>Snf2 controls pulcherriminic acid biosynthesis and connects pigmentation and antifungal activity of the yeast Metschnikowia pulcherrima.</title>
        <authorList>
            <person name="Gore-Lloyd D."/>
            <person name="Sumann I."/>
            <person name="Brachmann A.O."/>
            <person name="Schneeberger K."/>
            <person name="Ortiz-Merino R.A."/>
            <person name="Moreno-Beltran M."/>
            <person name="Schlaefli M."/>
            <person name="Kirner P."/>
            <person name="Santos Kron A."/>
            <person name="Wolfe K.H."/>
            <person name="Piel J."/>
            <person name="Ahrens C.H."/>
            <person name="Henk D."/>
            <person name="Freimoser F.M."/>
        </authorList>
    </citation>
    <scope>NUCLEOTIDE SEQUENCE [LARGE SCALE GENOMIC DNA]</scope>
    <source>
        <strain evidence="13">APC 1.2</strain>
    </source>
</reference>
<dbReference type="Pfam" id="PF00155">
    <property type="entry name" value="Aminotran_1_2"/>
    <property type="match status" value="1"/>
</dbReference>
<dbReference type="SUPFAM" id="SSF53383">
    <property type="entry name" value="PLP-dependent transferases"/>
    <property type="match status" value="1"/>
</dbReference>
<comment type="similarity">
    <text evidence="4">Belongs to the class-II pyridoxal-phosphate-dependent aminotransferase family.</text>
</comment>
<evidence type="ECO:0000313" key="12">
    <source>
        <dbReference type="EMBL" id="QBM90367.1"/>
    </source>
</evidence>
<evidence type="ECO:0000256" key="7">
    <source>
        <dbReference type="ARBA" id="ARBA00022898"/>
    </source>
</evidence>
<dbReference type="PANTHER" id="PTHR13693">
    <property type="entry name" value="CLASS II AMINOTRANSFERASE/8-AMINO-7-OXONONANOATE SYNTHASE"/>
    <property type="match status" value="1"/>
</dbReference>
<dbReference type="InterPro" id="IPR015424">
    <property type="entry name" value="PyrdxlP-dep_Trfase"/>
</dbReference>
<name>A0A4P6XS32_9ASCO</name>
<dbReference type="GO" id="GO:0046512">
    <property type="term" value="P:sphingosine biosynthetic process"/>
    <property type="evidence" value="ECO:0007669"/>
    <property type="project" value="TreeGrafter"/>
</dbReference>
<gene>
    <name evidence="12" type="primary">MPUL0E06160</name>
    <name evidence="12" type="ORF">METSCH_E06160</name>
</gene>
<feature type="domain" description="Aminotransferase class I/classII large" evidence="11">
    <location>
        <begin position="137"/>
        <end position="432"/>
    </location>
</feature>
<dbReference type="GO" id="GO:0016020">
    <property type="term" value="C:membrane"/>
    <property type="evidence" value="ECO:0007669"/>
    <property type="project" value="GOC"/>
</dbReference>
<dbReference type="GO" id="GO:0046513">
    <property type="term" value="P:ceramide biosynthetic process"/>
    <property type="evidence" value="ECO:0007669"/>
    <property type="project" value="TreeGrafter"/>
</dbReference>
<dbReference type="AlphaFoldDB" id="A0A4P6XS32"/>
<evidence type="ECO:0000256" key="2">
    <source>
        <dbReference type="ARBA" id="ARBA00004760"/>
    </source>
</evidence>
<dbReference type="Gene3D" id="3.40.640.10">
    <property type="entry name" value="Type I PLP-dependent aspartate aminotransferase-like (Major domain)"/>
    <property type="match status" value="1"/>
</dbReference>
<dbReference type="Gene3D" id="3.90.1150.10">
    <property type="entry name" value="Aspartate Aminotransferase, domain 1"/>
    <property type="match status" value="1"/>
</dbReference>
<evidence type="ECO:0000256" key="10">
    <source>
        <dbReference type="ARBA" id="ARBA00023315"/>
    </source>
</evidence>
<comment type="pathway">
    <text evidence="2">Lipid metabolism; sphingolipid metabolism.</text>
</comment>
<dbReference type="InterPro" id="IPR015421">
    <property type="entry name" value="PyrdxlP-dep_Trfase_major"/>
</dbReference>
<proteinExistence type="inferred from homology"/>
<comment type="cofactor">
    <cofactor evidence="1">
        <name>pyridoxal 5'-phosphate</name>
        <dbReference type="ChEBI" id="CHEBI:597326"/>
    </cofactor>
</comment>
<dbReference type="GO" id="GO:0030170">
    <property type="term" value="F:pyridoxal phosphate binding"/>
    <property type="evidence" value="ECO:0007669"/>
    <property type="project" value="InterPro"/>
</dbReference>
<evidence type="ECO:0000256" key="1">
    <source>
        <dbReference type="ARBA" id="ARBA00001933"/>
    </source>
</evidence>
<dbReference type="STRING" id="2163413.A0A4P6XS32"/>
<keyword evidence="6 12" id="KW-0808">Transferase</keyword>
<evidence type="ECO:0000256" key="3">
    <source>
        <dbReference type="ARBA" id="ARBA00004991"/>
    </source>
</evidence>
<dbReference type="InterPro" id="IPR050087">
    <property type="entry name" value="AON_synthase_class-II"/>
</dbReference>
<organism evidence="12 13">
    <name type="scientific">Metschnikowia aff. pulcherrima</name>
    <dbReference type="NCBI Taxonomy" id="2163413"/>
    <lineage>
        <taxon>Eukaryota</taxon>
        <taxon>Fungi</taxon>
        <taxon>Dikarya</taxon>
        <taxon>Ascomycota</taxon>
        <taxon>Saccharomycotina</taxon>
        <taxon>Pichiomycetes</taxon>
        <taxon>Metschnikowiaceae</taxon>
        <taxon>Metschnikowia</taxon>
    </lineage>
</organism>
<keyword evidence="7" id="KW-0663">Pyridoxal phosphate</keyword>
<evidence type="ECO:0000256" key="5">
    <source>
        <dbReference type="ARBA" id="ARBA00013220"/>
    </source>
</evidence>
<accession>A0A4P6XS32</accession>
<evidence type="ECO:0000256" key="9">
    <source>
        <dbReference type="ARBA" id="ARBA00023098"/>
    </source>
</evidence>
<keyword evidence="13" id="KW-1185">Reference proteome</keyword>
<protein>
    <recommendedName>
        <fullName evidence="5">serine C-palmitoyltransferase</fullName>
        <ecNumber evidence="5">2.3.1.50</ecNumber>
    </recommendedName>
</protein>